<feature type="region of interest" description="Disordered" evidence="1">
    <location>
        <begin position="110"/>
        <end position="194"/>
    </location>
</feature>
<dbReference type="Proteomes" id="UP001212841">
    <property type="component" value="Unassembled WGS sequence"/>
</dbReference>
<evidence type="ECO:0000313" key="2">
    <source>
        <dbReference type="EMBL" id="KAJ3047134.1"/>
    </source>
</evidence>
<accession>A0AAD5S5W5</accession>
<reference evidence="2" key="1">
    <citation type="submission" date="2020-05" db="EMBL/GenBank/DDBJ databases">
        <title>Phylogenomic resolution of chytrid fungi.</title>
        <authorList>
            <person name="Stajich J.E."/>
            <person name="Amses K."/>
            <person name="Simmons R."/>
            <person name="Seto K."/>
            <person name="Myers J."/>
            <person name="Bonds A."/>
            <person name="Quandt C.A."/>
            <person name="Barry K."/>
            <person name="Liu P."/>
            <person name="Grigoriev I."/>
            <person name="Longcore J.E."/>
            <person name="James T.Y."/>
        </authorList>
    </citation>
    <scope>NUCLEOTIDE SEQUENCE</scope>
    <source>
        <strain evidence="2">JEL0318</strain>
    </source>
</reference>
<feature type="compositionally biased region" description="Low complexity" evidence="1">
    <location>
        <begin position="176"/>
        <end position="194"/>
    </location>
</feature>
<keyword evidence="3" id="KW-1185">Reference proteome</keyword>
<feature type="compositionally biased region" description="Pro residues" evidence="1">
    <location>
        <begin position="298"/>
        <end position="308"/>
    </location>
</feature>
<feature type="region of interest" description="Disordered" evidence="1">
    <location>
        <begin position="1"/>
        <end position="26"/>
    </location>
</feature>
<feature type="compositionally biased region" description="Basic and acidic residues" evidence="1">
    <location>
        <begin position="112"/>
        <end position="135"/>
    </location>
</feature>
<gene>
    <name evidence="2" type="ORF">HK097_000208</name>
</gene>
<feature type="compositionally biased region" description="Gly residues" evidence="1">
    <location>
        <begin position="136"/>
        <end position="146"/>
    </location>
</feature>
<proteinExistence type="predicted"/>
<comment type="caution">
    <text evidence="2">The sequence shown here is derived from an EMBL/GenBank/DDBJ whole genome shotgun (WGS) entry which is preliminary data.</text>
</comment>
<name>A0AAD5S5W5_9FUNG</name>
<evidence type="ECO:0000256" key="1">
    <source>
        <dbReference type="SAM" id="MobiDB-lite"/>
    </source>
</evidence>
<organism evidence="2 3">
    <name type="scientific">Rhizophlyctis rosea</name>
    <dbReference type="NCBI Taxonomy" id="64517"/>
    <lineage>
        <taxon>Eukaryota</taxon>
        <taxon>Fungi</taxon>
        <taxon>Fungi incertae sedis</taxon>
        <taxon>Chytridiomycota</taxon>
        <taxon>Chytridiomycota incertae sedis</taxon>
        <taxon>Chytridiomycetes</taxon>
        <taxon>Rhizophlyctidales</taxon>
        <taxon>Rhizophlyctidaceae</taxon>
        <taxon>Rhizophlyctis</taxon>
    </lineage>
</organism>
<feature type="compositionally biased region" description="Basic and acidic residues" evidence="1">
    <location>
        <begin position="162"/>
        <end position="171"/>
    </location>
</feature>
<protein>
    <submittedName>
        <fullName evidence="2">Uncharacterized protein</fullName>
    </submittedName>
</protein>
<feature type="compositionally biased region" description="Basic residues" evidence="1">
    <location>
        <begin position="1"/>
        <end position="12"/>
    </location>
</feature>
<sequence length="402" mass="42665">MPPKKAKKKSLKSKASTATSHPDLAPAFPTWPNSLNPEVFAARAIELRTALQQAERTALVTLRVRQQDWEYHDFLVTLPKTASVYMLMRIIASVQHGGAVAAEDVGVFVGRPDGEDGQDRDGDGRQGDTVMEEKGGGNGSGGGSGGTNSAAPAITVDGADTQNDKENRPKENGSVSATSLATSTTSPSTPAAKSTSITYLDPFATLLQTIPDAYNFHHERPPGTAVATAIFVHDFLRQVQPTAASYQTQPTALAAFSTHLNTNYNPLAHRPSAIRSSFAVPNATHMSSTRLPAAQPQPHAPPQPPQLPPHVSLYYTIVTYANANPRPSTAAPSPTDYRPANLHTLPSTIPSSALSPGLDRSDALLMQSGRGTSRPRSAGVALVGDVRYAKLKFPRRDAITAL</sequence>
<dbReference type="AlphaFoldDB" id="A0AAD5S5W5"/>
<dbReference type="EMBL" id="JADGJD010001021">
    <property type="protein sequence ID" value="KAJ3047134.1"/>
    <property type="molecule type" value="Genomic_DNA"/>
</dbReference>
<feature type="region of interest" description="Disordered" evidence="1">
    <location>
        <begin position="285"/>
        <end position="308"/>
    </location>
</feature>
<evidence type="ECO:0000313" key="3">
    <source>
        <dbReference type="Proteomes" id="UP001212841"/>
    </source>
</evidence>